<sequence>MMDSDEEFEKLRNTISDVAKQMPNWGELMPLKWILLEYLIEINKKKYDFLNLSDIVNLAKHPDIGMTDIKETEMFLRFQHKVGSIIFFDDIHDFIILNPQWLVDAFRCLVSDKIDPSLQHRDDWTQLNKNGQISQYLITELFKCKGGRRFVNQSDNLLKVMEKFDIVVNTSKTGRKCYIMPSRMQSVSFDEVCQQIGVKEETCKRTSWLCLKFAFLPPAFFNHVYAWFIREYTPLELDNANQSSSSLFRGIGVFNIDLSTCSKLLVTMSADTIAIQLLSFSKEEKNFGSICSNIRVDLIKQIDVIKQRYDMKISYEEHFKCSEGDYYKNTQSLEYLRSVTEYSCKEHKTAHQSKDIYLVWMMNVSEVSFRMTLQEY</sequence>
<reference evidence="3" key="1">
    <citation type="submission" date="2018-11" db="EMBL/GenBank/DDBJ databases">
        <authorList>
            <person name="Alioto T."/>
            <person name="Alioto T."/>
        </authorList>
    </citation>
    <scope>NUCLEOTIDE SEQUENCE</scope>
</reference>
<name>A0A8B6BX29_MYTGA</name>
<evidence type="ECO:0000313" key="3">
    <source>
        <dbReference type="EMBL" id="VDH97163.1"/>
    </source>
</evidence>
<dbReference type="OrthoDB" id="5962960at2759"/>
<dbReference type="Proteomes" id="UP000596742">
    <property type="component" value="Unassembled WGS sequence"/>
</dbReference>
<evidence type="ECO:0000259" key="2">
    <source>
        <dbReference type="Pfam" id="PF16095"/>
    </source>
</evidence>
<feature type="domain" description="COR" evidence="2">
    <location>
        <begin position="30"/>
        <end position="182"/>
    </location>
</feature>
<evidence type="ECO:0000256" key="1">
    <source>
        <dbReference type="ARBA" id="ARBA00022737"/>
    </source>
</evidence>
<dbReference type="InterPro" id="IPR036388">
    <property type="entry name" value="WH-like_DNA-bd_sf"/>
</dbReference>
<keyword evidence="4" id="KW-1185">Reference proteome</keyword>
<accession>A0A8B6BX29</accession>
<dbReference type="InterPro" id="IPR032171">
    <property type="entry name" value="COR-A"/>
</dbReference>
<dbReference type="EMBL" id="UYJE01000862">
    <property type="protein sequence ID" value="VDH97163.1"/>
    <property type="molecule type" value="Genomic_DNA"/>
</dbReference>
<organism evidence="3 4">
    <name type="scientific">Mytilus galloprovincialis</name>
    <name type="common">Mediterranean mussel</name>
    <dbReference type="NCBI Taxonomy" id="29158"/>
    <lineage>
        <taxon>Eukaryota</taxon>
        <taxon>Metazoa</taxon>
        <taxon>Spiralia</taxon>
        <taxon>Lophotrochozoa</taxon>
        <taxon>Mollusca</taxon>
        <taxon>Bivalvia</taxon>
        <taxon>Autobranchia</taxon>
        <taxon>Pteriomorphia</taxon>
        <taxon>Mytilida</taxon>
        <taxon>Mytiloidea</taxon>
        <taxon>Mytilidae</taxon>
        <taxon>Mytilinae</taxon>
        <taxon>Mytilus</taxon>
    </lineage>
</organism>
<dbReference type="Gene3D" id="1.10.10.10">
    <property type="entry name" value="Winged helix-like DNA-binding domain superfamily/Winged helix DNA-binding domain"/>
    <property type="match status" value="1"/>
</dbReference>
<comment type="caution">
    <text evidence="3">The sequence shown here is derived from an EMBL/GenBank/DDBJ whole genome shotgun (WGS) entry which is preliminary data.</text>
</comment>
<proteinExistence type="predicted"/>
<dbReference type="AlphaFoldDB" id="A0A8B6BX29"/>
<keyword evidence="1" id="KW-0677">Repeat</keyword>
<protein>
    <recommendedName>
        <fullName evidence="2">COR domain-containing protein</fullName>
    </recommendedName>
</protein>
<evidence type="ECO:0000313" key="4">
    <source>
        <dbReference type="Proteomes" id="UP000596742"/>
    </source>
</evidence>
<gene>
    <name evidence="3" type="ORF">MGAL_10B046135</name>
</gene>
<dbReference type="Pfam" id="PF16095">
    <property type="entry name" value="COR-A"/>
    <property type="match status" value="1"/>
</dbReference>